<comment type="caution">
    <text evidence="8">The sequence shown here is derived from an EMBL/GenBank/DDBJ whole genome shotgun (WGS) entry which is preliminary data.</text>
</comment>
<dbReference type="SFLD" id="SFLDS00029">
    <property type="entry name" value="Radical_SAM"/>
    <property type="match status" value="1"/>
</dbReference>
<reference evidence="8" key="1">
    <citation type="submission" date="2020-07" db="EMBL/GenBank/DDBJ databases">
        <title>Huge and variable diversity of episymbiotic CPR bacteria and DPANN archaea in groundwater ecosystems.</title>
        <authorList>
            <person name="He C.Y."/>
            <person name="Keren R."/>
            <person name="Whittaker M."/>
            <person name="Farag I.F."/>
            <person name="Doudna J."/>
            <person name="Cate J.H.D."/>
            <person name="Banfield J.F."/>
        </authorList>
    </citation>
    <scope>NUCLEOTIDE SEQUENCE</scope>
    <source>
        <strain evidence="8">NC_groundwater_1520_Pr4_B-0.1um_53_5</strain>
    </source>
</reference>
<keyword evidence="3" id="KW-0479">Metal-binding</keyword>
<dbReference type="InterPro" id="IPR058240">
    <property type="entry name" value="rSAM_sf"/>
</dbReference>
<evidence type="ECO:0000256" key="2">
    <source>
        <dbReference type="ARBA" id="ARBA00022691"/>
    </source>
</evidence>
<evidence type="ECO:0000259" key="6">
    <source>
        <dbReference type="PROSITE" id="PS51332"/>
    </source>
</evidence>
<dbReference type="InterPro" id="IPR023404">
    <property type="entry name" value="rSAM_horseshoe"/>
</dbReference>
<dbReference type="GO" id="GO:0031419">
    <property type="term" value="F:cobalamin binding"/>
    <property type="evidence" value="ECO:0007669"/>
    <property type="project" value="InterPro"/>
</dbReference>
<keyword evidence="2" id="KW-0949">S-adenosyl-L-methionine</keyword>
<dbReference type="GO" id="GO:0003824">
    <property type="term" value="F:catalytic activity"/>
    <property type="evidence" value="ECO:0007669"/>
    <property type="project" value="InterPro"/>
</dbReference>
<dbReference type="InterPro" id="IPR051198">
    <property type="entry name" value="BchE-like"/>
</dbReference>
<keyword evidence="4" id="KW-0408">Iron</keyword>
<feature type="domain" description="Radical SAM core" evidence="7">
    <location>
        <begin position="195"/>
        <end position="416"/>
    </location>
</feature>
<dbReference type="Gene3D" id="3.40.50.280">
    <property type="entry name" value="Cobalamin-binding domain"/>
    <property type="match status" value="1"/>
</dbReference>
<evidence type="ECO:0000313" key="9">
    <source>
        <dbReference type="Proteomes" id="UP000736328"/>
    </source>
</evidence>
<keyword evidence="5" id="KW-0411">Iron-sulfur</keyword>
<dbReference type="GO" id="GO:0005829">
    <property type="term" value="C:cytosol"/>
    <property type="evidence" value="ECO:0007669"/>
    <property type="project" value="TreeGrafter"/>
</dbReference>
<evidence type="ECO:0000256" key="1">
    <source>
        <dbReference type="ARBA" id="ARBA00001966"/>
    </source>
</evidence>
<proteinExistence type="predicted"/>
<dbReference type="InterPro" id="IPR006638">
    <property type="entry name" value="Elp3/MiaA/NifB-like_rSAM"/>
</dbReference>
<dbReference type="PANTHER" id="PTHR43409:SF16">
    <property type="entry name" value="SLR0320 PROTEIN"/>
    <property type="match status" value="1"/>
</dbReference>
<dbReference type="SUPFAM" id="SSF102114">
    <property type="entry name" value="Radical SAM enzymes"/>
    <property type="match status" value="1"/>
</dbReference>
<dbReference type="Pfam" id="PF02310">
    <property type="entry name" value="B12-binding"/>
    <property type="match status" value="1"/>
</dbReference>
<dbReference type="GO" id="GO:0051539">
    <property type="term" value="F:4 iron, 4 sulfur cluster binding"/>
    <property type="evidence" value="ECO:0007669"/>
    <property type="project" value="UniProtKB-KW"/>
</dbReference>
<evidence type="ECO:0000256" key="4">
    <source>
        <dbReference type="ARBA" id="ARBA00023004"/>
    </source>
</evidence>
<dbReference type="InterPro" id="IPR006158">
    <property type="entry name" value="Cobalamin-bd"/>
</dbReference>
<organism evidence="8 9">
    <name type="scientific">candidate division TA06 bacterium</name>
    <dbReference type="NCBI Taxonomy" id="2250710"/>
    <lineage>
        <taxon>Bacteria</taxon>
        <taxon>Bacteria division TA06</taxon>
    </lineage>
</organism>
<dbReference type="EMBL" id="JACQXR010000054">
    <property type="protein sequence ID" value="MBI4726467.1"/>
    <property type="molecule type" value="Genomic_DNA"/>
</dbReference>
<dbReference type="SMART" id="SM00729">
    <property type="entry name" value="Elp3"/>
    <property type="match status" value="1"/>
</dbReference>
<dbReference type="InterPro" id="IPR034466">
    <property type="entry name" value="Methyltransferase_Class_B"/>
</dbReference>
<feature type="domain" description="B12-binding" evidence="6">
    <location>
        <begin position="21"/>
        <end position="154"/>
    </location>
</feature>
<accession>A0A933MHV3</accession>
<evidence type="ECO:0000313" key="8">
    <source>
        <dbReference type="EMBL" id="MBI4726467.1"/>
    </source>
</evidence>
<dbReference type="AlphaFoldDB" id="A0A933MHV3"/>
<dbReference type="GO" id="GO:0046872">
    <property type="term" value="F:metal ion binding"/>
    <property type="evidence" value="ECO:0007669"/>
    <property type="project" value="UniProtKB-KW"/>
</dbReference>
<dbReference type="Proteomes" id="UP000736328">
    <property type="component" value="Unassembled WGS sequence"/>
</dbReference>
<dbReference type="CDD" id="cd01335">
    <property type="entry name" value="Radical_SAM"/>
    <property type="match status" value="1"/>
</dbReference>
<evidence type="ECO:0000256" key="5">
    <source>
        <dbReference type="ARBA" id="ARBA00023014"/>
    </source>
</evidence>
<dbReference type="PROSITE" id="PS51332">
    <property type="entry name" value="B12_BINDING"/>
    <property type="match status" value="1"/>
</dbReference>
<evidence type="ECO:0000256" key="3">
    <source>
        <dbReference type="ARBA" id="ARBA00022723"/>
    </source>
</evidence>
<dbReference type="SFLD" id="SFLDG01082">
    <property type="entry name" value="B12-binding_domain_containing"/>
    <property type="match status" value="1"/>
</dbReference>
<dbReference type="PANTHER" id="PTHR43409">
    <property type="entry name" value="ANAEROBIC MAGNESIUM-PROTOPORPHYRIN IX MONOMETHYL ESTER CYCLASE-RELATED"/>
    <property type="match status" value="1"/>
</dbReference>
<gene>
    <name evidence="8" type="ORF">HY768_04445</name>
</gene>
<dbReference type="PROSITE" id="PS51918">
    <property type="entry name" value="RADICAL_SAM"/>
    <property type="match status" value="1"/>
</dbReference>
<sequence>MNVLLINPPAYLGVAQVREGRCMQRAGAWTSVWPPLSLALTAAVLRRAGHRVKLHDCIVEKISRPRLLQLAKEFNPDWCLFNSATPSIAGDMETVDALAQALPRCRTAALGIHPTALPEETFGLSKNLEVIIKGEPEQAALELISAEKLDGISGISYRRNGEVFHNSPRAAIEDLDSLPYPAWDLIDKDLYKLPLSDRPFLLLATNRGCPFSCRFCADHVYYGKKLRKFSPRRIADEIEYDINDIGVKQFLFWAESFTLDRGHALATAREIINRKLDIGWVCNSRVDQVDPEMLNNFKQAGCWMIGFGVESGSQRMLDLMAKGTTIQQTRNVVNLAQKAGLKVTAHVMFGYPGETGEELRATLDLVKELNFDFAQFYSAVPFPGSELYWQAQKEGWLASRDWRLYEQNYCVIKTSELDPPEVEAFRSRAFREFYLRPGQVLKIIRSLKTGTAWKQEFRALWQFRNWVK</sequence>
<protein>
    <submittedName>
        <fullName evidence="8">Radical SAM protein</fullName>
    </submittedName>
</protein>
<evidence type="ECO:0000259" key="7">
    <source>
        <dbReference type="PROSITE" id="PS51918"/>
    </source>
</evidence>
<comment type="cofactor">
    <cofactor evidence="1">
        <name>[4Fe-4S] cluster</name>
        <dbReference type="ChEBI" id="CHEBI:49883"/>
    </cofactor>
</comment>
<dbReference type="Gene3D" id="3.80.30.20">
    <property type="entry name" value="tm_1862 like domain"/>
    <property type="match status" value="1"/>
</dbReference>
<dbReference type="InterPro" id="IPR007197">
    <property type="entry name" value="rSAM"/>
</dbReference>
<dbReference type="SFLD" id="SFLDG01123">
    <property type="entry name" value="methyltransferase_(Class_B)"/>
    <property type="match status" value="1"/>
</dbReference>
<dbReference type="Pfam" id="PF04055">
    <property type="entry name" value="Radical_SAM"/>
    <property type="match status" value="1"/>
</dbReference>
<name>A0A933MHV3_UNCT6</name>